<gene>
    <name evidence="1" type="ORF">ACAOBT_LOCUS36955</name>
</gene>
<reference evidence="1" key="1">
    <citation type="submission" date="2022-03" db="EMBL/GenBank/DDBJ databases">
        <authorList>
            <person name="Sayadi A."/>
        </authorList>
    </citation>
    <scope>NUCLEOTIDE SEQUENCE</scope>
</reference>
<dbReference type="Proteomes" id="UP001152888">
    <property type="component" value="Unassembled WGS sequence"/>
</dbReference>
<dbReference type="AlphaFoldDB" id="A0A9P0QFH7"/>
<evidence type="ECO:0000313" key="1">
    <source>
        <dbReference type="EMBL" id="CAH2018955.1"/>
    </source>
</evidence>
<evidence type="ECO:0000313" key="2">
    <source>
        <dbReference type="Proteomes" id="UP001152888"/>
    </source>
</evidence>
<accession>A0A9P0QFH7</accession>
<organism evidence="1 2">
    <name type="scientific">Acanthoscelides obtectus</name>
    <name type="common">Bean weevil</name>
    <name type="synonym">Bruchus obtectus</name>
    <dbReference type="NCBI Taxonomy" id="200917"/>
    <lineage>
        <taxon>Eukaryota</taxon>
        <taxon>Metazoa</taxon>
        <taxon>Ecdysozoa</taxon>
        <taxon>Arthropoda</taxon>
        <taxon>Hexapoda</taxon>
        <taxon>Insecta</taxon>
        <taxon>Pterygota</taxon>
        <taxon>Neoptera</taxon>
        <taxon>Endopterygota</taxon>
        <taxon>Coleoptera</taxon>
        <taxon>Polyphaga</taxon>
        <taxon>Cucujiformia</taxon>
        <taxon>Chrysomeloidea</taxon>
        <taxon>Chrysomelidae</taxon>
        <taxon>Bruchinae</taxon>
        <taxon>Bruchini</taxon>
        <taxon>Acanthoscelides</taxon>
    </lineage>
</organism>
<dbReference type="EMBL" id="CAKOFQ010010061">
    <property type="protein sequence ID" value="CAH2018955.1"/>
    <property type="molecule type" value="Genomic_DNA"/>
</dbReference>
<name>A0A9P0QFH7_ACAOB</name>
<proteinExistence type="predicted"/>
<dbReference type="OrthoDB" id="417598at2759"/>
<keyword evidence="2" id="KW-1185">Reference proteome</keyword>
<comment type="caution">
    <text evidence="1">The sequence shown here is derived from an EMBL/GenBank/DDBJ whole genome shotgun (WGS) entry which is preliminary data.</text>
</comment>
<protein>
    <submittedName>
        <fullName evidence="1">Uncharacterized protein</fullName>
    </submittedName>
</protein>
<sequence>MTERIMEDSTILNSAMQKSINPTPLQMLLGIRSSIPMIQAVVKDVSKDLAPLRNRDLDQQRLEKRLFVAQNYNTVNKKEGTKSNFQSVILN</sequence>